<dbReference type="PANTHER" id="PTHR31985">
    <property type="entry name" value="ETHYLENE-RESPONSIVE TRANSCRIPTION FACTOR ERF042-RELATED"/>
    <property type="match status" value="1"/>
</dbReference>
<keyword evidence="3" id="KW-0805">Transcription regulation</keyword>
<keyword evidence="7" id="KW-0539">Nucleus</keyword>
<dbReference type="PANTHER" id="PTHR31985:SF215">
    <property type="entry name" value="OS02G0781300 PROTEIN"/>
    <property type="match status" value="1"/>
</dbReference>
<dbReference type="AlphaFoldDB" id="A0ABD2XY86"/>
<dbReference type="SMART" id="SM00380">
    <property type="entry name" value="AP2"/>
    <property type="match status" value="1"/>
</dbReference>
<feature type="domain" description="AP2/ERF" evidence="10">
    <location>
        <begin position="28"/>
        <end position="85"/>
    </location>
</feature>
<name>A0ABD2XY86_9GENT</name>
<protein>
    <recommendedName>
        <fullName evidence="10">AP2/ERF domain-containing protein</fullName>
    </recommendedName>
</protein>
<dbReference type="InterPro" id="IPR016177">
    <property type="entry name" value="DNA-bd_dom_sf"/>
</dbReference>
<dbReference type="Proteomes" id="UP001630127">
    <property type="component" value="Unassembled WGS sequence"/>
</dbReference>
<evidence type="ECO:0000256" key="4">
    <source>
        <dbReference type="ARBA" id="ARBA00023125"/>
    </source>
</evidence>
<dbReference type="PROSITE" id="PS51032">
    <property type="entry name" value="AP2_ERF"/>
    <property type="match status" value="1"/>
</dbReference>
<keyword evidence="2" id="KW-0611">Plant defense</keyword>
<accession>A0ABD2XY86</accession>
<evidence type="ECO:0000256" key="5">
    <source>
        <dbReference type="ARBA" id="ARBA00023159"/>
    </source>
</evidence>
<dbReference type="CDD" id="cd00018">
    <property type="entry name" value="AP2"/>
    <property type="match status" value="1"/>
</dbReference>
<dbReference type="EMBL" id="JBJUIK010000016">
    <property type="protein sequence ID" value="KAL3500346.1"/>
    <property type="molecule type" value="Genomic_DNA"/>
</dbReference>
<comment type="similarity">
    <text evidence="8">Belongs to the AP2/ERF transcription factor family. ERF subfamily.</text>
</comment>
<evidence type="ECO:0000256" key="6">
    <source>
        <dbReference type="ARBA" id="ARBA00023163"/>
    </source>
</evidence>
<dbReference type="GO" id="GO:0006952">
    <property type="term" value="P:defense response"/>
    <property type="evidence" value="ECO:0007669"/>
    <property type="project" value="UniProtKB-KW"/>
</dbReference>
<keyword evidence="6" id="KW-0804">Transcription</keyword>
<dbReference type="Gene3D" id="3.30.730.10">
    <property type="entry name" value="AP2/ERF domain"/>
    <property type="match status" value="1"/>
</dbReference>
<comment type="caution">
    <text evidence="11">The sequence shown here is derived from an EMBL/GenBank/DDBJ whole genome shotgun (WGS) entry which is preliminary data.</text>
</comment>
<evidence type="ECO:0000256" key="3">
    <source>
        <dbReference type="ARBA" id="ARBA00023015"/>
    </source>
</evidence>
<dbReference type="GO" id="GO:0003677">
    <property type="term" value="F:DNA binding"/>
    <property type="evidence" value="ECO:0007669"/>
    <property type="project" value="UniProtKB-KW"/>
</dbReference>
<keyword evidence="12" id="KW-1185">Reference proteome</keyword>
<organism evidence="11 12">
    <name type="scientific">Cinchona calisaya</name>
    <dbReference type="NCBI Taxonomy" id="153742"/>
    <lineage>
        <taxon>Eukaryota</taxon>
        <taxon>Viridiplantae</taxon>
        <taxon>Streptophyta</taxon>
        <taxon>Embryophyta</taxon>
        <taxon>Tracheophyta</taxon>
        <taxon>Spermatophyta</taxon>
        <taxon>Magnoliopsida</taxon>
        <taxon>eudicotyledons</taxon>
        <taxon>Gunneridae</taxon>
        <taxon>Pentapetalae</taxon>
        <taxon>asterids</taxon>
        <taxon>lamiids</taxon>
        <taxon>Gentianales</taxon>
        <taxon>Rubiaceae</taxon>
        <taxon>Cinchonoideae</taxon>
        <taxon>Cinchoneae</taxon>
        <taxon>Cinchona</taxon>
    </lineage>
</organism>
<keyword evidence="5" id="KW-0010">Activator</keyword>
<evidence type="ECO:0000313" key="12">
    <source>
        <dbReference type="Proteomes" id="UP001630127"/>
    </source>
</evidence>
<dbReference type="PRINTS" id="PR00367">
    <property type="entry name" value="ETHRSPELEMNT"/>
</dbReference>
<dbReference type="Pfam" id="PF00847">
    <property type="entry name" value="AP2"/>
    <property type="match status" value="1"/>
</dbReference>
<feature type="region of interest" description="Disordered" evidence="9">
    <location>
        <begin position="1"/>
        <end position="22"/>
    </location>
</feature>
<dbReference type="SUPFAM" id="SSF54171">
    <property type="entry name" value="DNA-binding domain"/>
    <property type="match status" value="1"/>
</dbReference>
<sequence length="238" mass="26542">MFKSSCSSSTPSSASSLLQSSNQNDQVKYKGVRKRKWGKWVSEIRLPNSRERIWLGSYDSAEKAARAFDAALFCLRGKNAKFNFADNPPDLVGGRSLTPAEIQVIASQHAKEYNHEQQPRGEGLIINEKEDELLQSDHQMMESEDTSPISSNSDGTFQNTDTINWSFLDLLEPNIGAAPVGSVPDYGLMLSSLDNLHEDLYMAPHLGSKVDDNVSGQQHGDDQNVDENFSHQSFLWNF</sequence>
<evidence type="ECO:0000256" key="2">
    <source>
        <dbReference type="ARBA" id="ARBA00022821"/>
    </source>
</evidence>
<gene>
    <name evidence="11" type="ORF">ACH5RR_039439</name>
</gene>
<evidence type="ECO:0000256" key="1">
    <source>
        <dbReference type="ARBA" id="ARBA00004123"/>
    </source>
</evidence>
<dbReference type="InterPro" id="IPR036955">
    <property type="entry name" value="AP2/ERF_dom_sf"/>
</dbReference>
<evidence type="ECO:0000259" key="10">
    <source>
        <dbReference type="PROSITE" id="PS51032"/>
    </source>
</evidence>
<dbReference type="InterPro" id="IPR001471">
    <property type="entry name" value="AP2/ERF_dom"/>
</dbReference>
<proteinExistence type="inferred from homology"/>
<evidence type="ECO:0000256" key="8">
    <source>
        <dbReference type="ARBA" id="ARBA00024343"/>
    </source>
</evidence>
<reference evidence="11 12" key="1">
    <citation type="submission" date="2024-11" db="EMBL/GenBank/DDBJ databases">
        <title>A near-complete genome assembly of Cinchona calisaya.</title>
        <authorList>
            <person name="Lian D.C."/>
            <person name="Zhao X.W."/>
            <person name="Wei L."/>
        </authorList>
    </citation>
    <scope>NUCLEOTIDE SEQUENCE [LARGE SCALE GENOMIC DNA]</scope>
    <source>
        <tissue evidence="11">Nenye</tissue>
    </source>
</reference>
<dbReference type="GO" id="GO:0005634">
    <property type="term" value="C:nucleus"/>
    <property type="evidence" value="ECO:0007669"/>
    <property type="project" value="UniProtKB-SubCell"/>
</dbReference>
<dbReference type="InterPro" id="IPR051032">
    <property type="entry name" value="AP2/ERF_TF_ERF_subfamily"/>
</dbReference>
<feature type="compositionally biased region" description="Low complexity" evidence="9">
    <location>
        <begin position="1"/>
        <end position="21"/>
    </location>
</feature>
<evidence type="ECO:0000313" key="11">
    <source>
        <dbReference type="EMBL" id="KAL3500346.1"/>
    </source>
</evidence>
<comment type="subcellular location">
    <subcellularLocation>
        <location evidence="1">Nucleus</location>
    </subcellularLocation>
</comment>
<evidence type="ECO:0000256" key="7">
    <source>
        <dbReference type="ARBA" id="ARBA00023242"/>
    </source>
</evidence>
<keyword evidence="4" id="KW-0238">DNA-binding</keyword>
<dbReference type="FunFam" id="3.30.730.10:FF:000001">
    <property type="entry name" value="Ethylene-responsive transcription factor 2"/>
    <property type="match status" value="1"/>
</dbReference>
<evidence type="ECO:0000256" key="9">
    <source>
        <dbReference type="SAM" id="MobiDB-lite"/>
    </source>
</evidence>